<accession>A0A6J7U477</accession>
<dbReference type="Gene3D" id="3.90.1150.10">
    <property type="entry name" value="Aspartate Aminotransferase, domain 1"/>
    <property type="match status" value="1"/>
</dbReference>
<keyword evidence="3" id="KW-0456">Lyase</keyword>
<dbReference type="GO" id="GO:0030170">
    <property type="term" value="F:pyridoxal phosphate binding"/>
    <property type="evidence" value="ECO:0007669"/>
    <property type="project" value="InterPro"/>
</dbReference>
<evidence type="ECO:0000256" key="1">
    <source>
        <dbReference type="ARBA" id="ARBA00001933"/>
    </source>
</evidence>
<dbReference type="AlphaFoldDB" id="A0A6J7U477"/>
<dbReference type="PANTHER" id="PTHR42735">
    <property type="match status" value="1"/>
</dbReference>
<dbReference type="EMBL" id="CAFBPN010000102">
    <property type="protein sequence ID" value="CAB5028750.1"/>
    <property type="molecule type" value="Genomic_DNA"/>
</dbReference>
<proteinExistence type="inferred from homology"/>
<organism evidence="6">
    <name type="scientific">freshwater metagenome</name>
    <dbReference type="NCBI Taxonomy" id="449393"/>
    <lineage>
        <taxon>unclassified sequences</taxon>
        <taxon>metagenomes</taxon>
        <taxon>ecological metagenomes</taxon>
    </lineage>
</organism>
<evidence type="ECO:0000256" key="4">
    <source>
        <dbReference type="ARBA" id="ARBA00038302"/>
    </source>
</evidence>
<evidence type="ECO:0000256" key="3">
    <source>
        <dbReference type="ARBA" id="ARBA00023239"/>
    </source>
</evidence>
<dbReference type="InterPro" id="IPR050477">
    <property type="entry name" value="GrpII_AminoAcid_Decarb"/>
</dbReference>
<dbReference type="GO" id="GO:0016830">
    <property type="term" value="F:carbon-carbon lyase activity"/>
    <property type="evidence" value="ECO:0007669"/>
    <property type="project" value="InterPro"/>
</dbReference>
<keyword evidence="2" id="KW-0663">Pyridoxal phosphate</keyword>
<dbReference type="Gene3D" id="3.40.640.10">
    <property type="entry name" value="Type I PLP-dependent aspartate aminotransferase-like (Major domain)"/>
    <property type="match status" value="1"/>
</dbReference>
<name>A0A6J7U477_9ZZZZ</name>
<sequence>MSNSPEDPLSPAALKILNDLDLLRANDIRWRDGKAFSLTYCASDDARHLSETAYRMFSHENALNVAAFPSLKNMQQEVLEFVMQLLEAPPSGAGFMTSGGTESLILVVYSALQRAIALRGSERPLNERFNVVLPSSAHAALEKGCTYFNIESRRVPVRSDWRADEQAMIAACDDNTILVVCSAPQYPQGVVDPMELIGNEALRRNISFHIDACMGGMLLPFLAPPHLPWNFSVPGVTSMSVDLHKYGYTAKGAGVIVYANKELRQHQTFFTDNWLGGMYGSSGILGTKSGGPIASSWAMVKYFGVDGYRNLALTARKVALQIARHIDAIPELVLRAEPDTTLLCIGAKDPQSLSIFAVARALRANGWYVDEQTPPDSMHLTVNVVHENRVDEFVSDLKVAVAHSLKIPSNDEKGNTPLPYGSV</sequence>
<dbReference type="Gene3D" id="6.10.140.2150">
    <property type="match status" value="1"/>
</dbReference>
<reference evidence="6" key="1">
    <citation type="submission" date="2020-05" db="EMBL/GenBank/DDBJ databases">
        <authorList>
            <person name="Chiriac C."/>
            <person name="Salcher M."/>
            <person name="Ghai R."/>
            <person name="Kavagutti S V."/>
        </authorList>
    </citation>
    <scope>NUCLEOTIDE SEQUENCE</scope>
</reference>
<evidence type="ECO:0000313" key="5">
    <source>
        <dbReference type="EMBL" id="CAB5028750.1"/>
    </source>
</evidence>
<comment type="similarity">
    <text evidence="4">Belongs to the group II decarboxylase family. Sphingosine-1-phosphate lyase subfamily.</text>
</comment>
<dbReference type="PANTHER" id="PTHR42735:SF6">
    <property type="entry name" value="SPHINGOSINE-1-PHOSPHATE LYASE 1"/>
    <property type="match status" value="1"/>
</dbReference>
<evidence type="ECO:0000313" key="6">
    <source>
        <dbReference type="EMBL" id="CAB5061354.1"/>
    </source>
</evidence>
<gene>
    <name evidence="5" type="ORF">UFOPK4098_01347</name>
    <name evidence="6" type="ORF">UFOPK4347_00374</name>
</gene>
<dbReference type="SUPFAM" id="SSF53383">
    <property type="entry name" value="PLP-dependent transferases"/>
    <property type="match status" value="1"/>
</dbReference>
<dbReference type="InterPro" id="IPR015422">
    <property type="entry name" value="PyrdxlP-dep_Trfase_small"/>
</dbReference>
<dbReference type="EMBL" id="CAFBQU010000005">
    <property type="protein sequence ID" value="CAB5061354.1"/>
    <property type="molecule type" value="Genomic_DNA"/>
</dbReference>
<protein>
    <submittedName>
        <fullName evidence="6">Unannotated protein</fullName>
    </submittedName>
</protein>
<evidence type="ECO:0000256" key="2">
    <source>
        <dbReference type="ARBA" id="ARBA00022898"/>
    </source>
</evidence>
<comment type="cofactor">
    <cofactor evidence="1">
        <name>pyridoxal 5'-phosphate</name>
        <dbReference type="ChEBI" id="CHEBI:597326"/>
    </cofactor>
</comment>
<dbReference type="GO" id="GO:0019752">
    <property type="term" value="P:carboxylic acid metabolic process"/>
    <property type="evidence" value="ECO:0007669"/>
    <property type="project" value="InterPro"/>
</dbReference>
<dbReference type="InterPro" id="IPR002129">
    <property type="entry name" value="PyrdxlP-dep_de-COase"/>
</dbReference>
<dbReference type="InterPro" id="IPR015424">
    <property type="entry name" value="PyrdxlP-dep_Trfase"/>
</dbReference>
<dbReference type="InterPro" id="IPR015421">
    <property type="entry name" value="PyrdxlP-dep_Trfase_major"/>
</dbReference>
<dbReference type="Pfam" id="PF00282">
    <property type="entry name" value="Pyridoxal_deC"/>
    <property type="match status" value="1"/>
</dbReference>